<gene>
    <name evidence="2" type="ORF">EHQ64_09630</name>
</gene>
<evidence type="ECO:0000313" key="3">
    <source>
        <dbReference type="Proteomes" id="UP000297762"/>
    </source>
</evidence>
<accession>A0A4R9K5V4</accession>
<comment type="caution">
    <text evidence="2">The sequence shown here is derived from an EMBL/GenBank/DDBJ whole genome shotgun (WGS) entry which is preliminary data.</text>
</comment>
<dbReference type="AlphaFoldDB" id="A0A4R9K5V4"/>
<dbReference type="RefSeq" id="WP_135649272.1">
    <property type="nucleotide sequence ID" value="NZ_RQGF01000025.1"/>
</dbReference>
<name>A0A4R9K5V4_9LEPT</name>
<evidence type="ECO:0000313" key="2">
    <source>
        <dbReference type="EMBL" id="TGL61619.1"/>
    </source>
</evidence>
<dbReference type="OrthoDB" id="332060at2"/>
<feature type="region of interest" description="Disordered" evidence="1">
    <location>
        <begin position="71"/>
        <end position="95"/>
    </location>
</feature>
<proteinExistence type="predicted"/>
<keyword evidence="3" id="KW-1185">Reference proteome</keyword>
<dbReference type="Proteomes" id="UP000297762">
    <property type="component" value="Unassembled WGS sequence"/>
</dbReference>
<organism evidence="2 3">
    <name type="scientific">Leptospira sarikeiensis</name>
    <dbReference type="NCBI Taxonomy" id="2484943"/>
    <lineage>
        <taxon>Bacteria</taxon>
        <taxon>Pseudomonadati</taxon>
        <taxon>Spirochaetota</taxon>
        <taxon>Spirochaetia</taxon>
        <taxon>Leptospirales</taxon>
        <taxon>Leptospiraceae</taxon>
        <taxon>Leptospira</taxon>
    </lineage>
</organism>
<sequence length="95" mass="10951">MDLESENPKDESAKVGEDLQEELKFFLENRLAGLLDEAEKFRKVKQSVRKDRGRFLKKEFQGEKNQGFLPFLYSVSKNQGENREEPGSKVSGDEP</sequence>
<dbReference type="EMBL" id="RQGF01000025">
    <property type="protein sequence ID" value="TGL61619.1"/>
    <property type="molecule type" value="Genomic_DNA"/>
</dbReference>
<protein>
    <submittedName>
        <fullName evidence="2">Uncharacterized protein</fullName>
    </submittedName>
</protein>
<evidence type="ECO:0000256" key="1">
    <source>
        <dbReference type="SAM" id="MobiDB-lite"/>
    </source>
</evidence>
<reference evidence="2" key="1">
    <citation type="journal article" date="2019" name="PLoS Negl. Trop. Dis.">
        <title>Revisiting the worldwide diversity of Leptospira species in the environment.</title>
        <authorList>
            <person name="Vincent A.T."/>
            <person name="Schiettekatte O."/>
            <person name="Bourhy P."/>
            <person name="Veyrier F.J."/>
            <person name="Picardeau M."/>
        </authorList>
    </citation>
    <scope>NUCLEOTIDE SEQUENCE [LARGE SCALE GENOMIC DNA]</scope>
    <source>
        <strain evidence="2">201702455</strain>
    </source>
</reference>